<dbReference type="AlphaFoldDB" id="A0A432W7I2"/>
<dbReference type="RefSeq" id="WP_126802831.1">
    <property type="nucleotide sequence ID" value="NZ_PIPL01000001.1"/>
</dbReference>
<comment type="caution">
    <text evidence="2">The sequence shown here is derived from an EMBL/GenBank/DDBJ whole genome shotgun (WGS) entry which is preliminary data.</text>
</comment>
<sequence length="369" mass="41890">MSIIRLAQLTDVKALAKIEALCFPYDALSERSFRRFIKLNEAWVTVIEDEQQVRGYAILLFRQATKLARLYSFAIDPLQQNRGLGSELLAYTEKSAEEALSLFLRLEVKADDRHALRFFHARGYHDIGLKNDYFEDHSDATVLQKQLHFFDSERLPRQVPYLTQTTPFTCGPASLLMALHYFGQPSSDPARDELELWRESTTIYMTSGHGGCGPHGLARAAYQRGLGVELWVSQEGPLLLDSVRNVQKREVMIRIQQADIDALQEAGVAVNTSDYSADHLRDDLAEGKLVMALISTYQFDQSKAPHWVLITAMDDDFVYINDPDEDSVPWQSPSARQYLPVPREIFSRAFGYGSKRLRAALVLSEHSTK</sequence>
<evidence type="ECO:0000313" key="2">
    <source>
        <dbReference type="EMBL" id="RUO26015.1"/>
    </source>
</evidence>
<feature type="domain" description="N-acetyltransferase" evidence="1">
    <location>
        <begin position="2"/>
        <end position="148"/>
    </location>
</feature>
<dbReference type="InterPro" id="IPR000182">
    <property type="entry name" value="GNAT_dom"/>
</dbReference>
<dbReference type="Pfam" id="PF13673">
    <property type="entry name" value="Acetyltransf_10"/>
    <property type="match status" value="1"/>
</dbReference>
<evidence type="ECO:0000313" key="3">
    <source>
        <dbReference type="Proteomes" id="UP000288293"/>
    </source>
</evidence>
<reference evidence="2 3" key="1">
    <citation type="journal article" date="2011" name="Front. Microbiol.">
        <title>Genomic signatures of strain selection and enhancement in Bacillus atrophaeus var. globigii, a historical biowarfare simulant.</title>
        <authorList>
            <person name="Gibbons H.S."/>
            <person name="Broomall S.M."/>
            <person name="McNew L.A."/>
            <person name="Daligault H."/>
            <person name="Chapman C."/>
            <person name="Bruce D."/>
            <person name="Karavis M."/>
            <person name="Krepps M."/>
            <person name="McGregor P.A."/>
            <person name="Hong C."/>
            <person name="Park K.H."/>
            <person name="Akmal A."/>
            <person name="Feldman A."/>
            <person name="Lin J.S."/>
            <person name="Chang W.E."/>
            <person name="Higgs B.W."/>
            <person name="Demirev P."/>
            <person name="Lindquist J."/>
            <person name="Liem A."/>
            <person name="Fochler E."/>
            <person name="Read T.D."/>
            <person name="Tapia R."/>
            <person name="Johnson S."/>
            <person name="Bishop-Lilly K.A."/>
            <person name="Detter C."/>
            <person name="Han C."/>
            <person name="Sozhamannan S."/>
            <person name="Rosenzweig C.N."/>
            <person name="Skowronski E.W."/>
        </authorList>
    </citation>
    <scope>NUCLEOTIDE SEQUENCE [LARGE SCALE GENOMIC DNA]</scope>
    <source>
        <strain evidence="2 3">MLST1</strain>
    </source>
</reference>
<dbReference type="Pfam" id="PF11814">
    <property type="entry name" value="DUF3335"/>
    <property type="match status" value="1"/>
</dbReference>
<gene>
    <name evidence="2" type="ORF">CWE09_04625</name>
</gene>
<dbReference type="PROSITE" id="PS51186">
    <property type="entry name" value="GNAT"/>
    <property type="match status" value="1"/>
</dbReference>
<name>A0A432W7I2_9GAMM</name>
<dbReference type="Proteomes" id="UP000288293">
    <property type="component" value="Unassembled WGS sequence"/>
</dbReference>
<dbReference type="CDD" id="cd04301">
    <property type="entry name" value="NAT_SF"/>
    <property type="match status" value="1"/>
</dbReference>
<dbReference type="Gene3D" id="3.90.70.10">
    <property type="entry name" value="Cysteine proteinases"/>
    <property type="match status" value="1"/>
</dbReference>
<organism evidence="2 3">
    <name type="scientific">Aliidiomarina minuta</name>
    <dbReference type="NCBI Taxonomy" id="880057"/>
    <lineage>
        <taxon>Bacteria</taxon>
        <taxon>Pseudomonadati</taxon>
        <taxon>Pseudomonadota</taxon>
        <taxon>Gammaproteobacteria</taxon>
        <taxon>Alteromonadales</taxon>
        <taxon>Idiomarinaceae</taxon>
        <taxon>Aliidiomarina</taxon>
    </lineage>
</organism>
<dbReference type="InterPro" id="IPR016181">
    <property type="entry name" value="Acyl_CoA_acyltransferase"/>
</dbReference>
<keyword evidence="2" id="KW-0808">Transferase</keyword>
<evidence type="ECO:0000259" key="1">
    <source>
        <dbReference type="PROSITE" id="PS51186"/>
    </source>
</evidence>
<proteinExistence type="predicted"/>
<protein>
    <submittedName>
        <fullName evidence="2">Ribosomal-protein-alanine acetyltransferase</fullName>
    </submittedName>
</protein>
<dbReference type="SUPFAM" id="SSF55729">
    <property type="entry name" value="Acyl-CoA N-acyltransferases (Nat)"/>
    <property type="match status" value="1"/>
</dbReference>
<keyword evidence="3" id="KW-1185">Reference proteome</keyword>
<dbReference type="InterPro" id="IPR021770">
    <property type="entry name" value="DUF3335"/>
</dbReference>
<dbReference type="OrthoDB" id="27442at2"/>
<accession>A0A432W7I2</accession>
<dbReference type="GO" id="GO:0016747">
    <property type="term" value="F:acyltransferase activity, transferring groups other than amino-acyl groups"/>
    <property type="evidence" value="ECO:0007669"/>
    <property type="project" value="InterPro"/>
</dbReference>
<dbReference type="Gene3D" id="3.40.630.30">
    <property type="match status" value="1"/>
</dbReference>
<dbReference type="EMBL" id="PIPL01000001">
    <property type="protein sequence ID" value="RUO26015.1"/>
    <property type="molecule type" value="Genomic_DNA"/>
</dbReference>